<dbReference type="Gene3D" id="3.40.50.300">
    <property type="entry name" value="P-loop containing nucleotide triphosphate hydrolases"/>
    <property type="match status" value="1"/>
</dbReference>
<dbReference type="PANTHER" id="PTHR48102:SF6">
    <property type="entry name" value="CLP PROTEASE REGULATORY SUBUNIT CLPX1, MITOCHONDRIAL"/>
    <property type="match status" value="1"/>
</dbReference>
<dbReference type="Proteomes" id="UP001085076">
    <property type="component" value="Miscellaneous, Linkage group lg01"/>
</dbReference>
<feature type="region of interest" description="Disordered" evidence="3">
    <location>
        <begin position="477"/>
        <end position="507"/>
    </location>
</feature>
<dbReference type="PANTHER" id="PTHR48102">
    <property type="entry name" value="ATP-DEPENDENT CLP PROTEASE ATP-BINDING SUBUNIT CLPX-LIKE, MITOCHONDRIAL-RELATED"/>
    <property type="match status" value="1"/>
</dbReference>
<dbReference type="InterPro" id="IPR019489">
    <property type="entry name" value="Clp_ATPase_C"/>
</dbReference>
<evidence type="ECO:0000256" key="2">
    <source>
        <dbReference type="ARBA" id="ARBA00022840"/>
    </source>
</evidence>
<dbReference type="OrthoDB" id="1721884at2759"/>
<accession>A0A9D5D7Y4</accession>
<evidence type="ECO:0000259" key="4">
    <source>
        <dbReference type="SMART" id="SM00382"/>
    </source>
</evidence>
<feature type="compositionally biased region" description="Basic and acidic residues" evidence="3">
    <location>
        <begin position="478"/>
        <end position="491"/>
    </location>
</feature>
<name>A0A9D5D7Y4_9LILI</name>
<evidence type="ECO:0000313" key="7">
    <source>
        <dbReference type="Proteomes" id="UP001085076"/>
    </source>
</evidence>
<sequence length="507" mass="54071">MAAAVRSRSLRAAAAAFAGRSPCLASHRRRWNELWSLARAPGLVSLQGDLVDRASIVAPDTSGAVRLSSGEPPEIWQQPSDAGATFHSANLPGRINVIRIGGGGGGGGGGSGSSGGGGKEGCWGGANLGNQFPTPKEICKGLDKFVIGQERAKKVLSVAVYNHYKRIYHESLSKWPAGDSNNGEANASDSDTVELEKSNILLMGPTGSGKTLLAKTLARFVNVPFVIADATTLTQAGYVGEDVESILYKLLMAADFNVAAAQGIVYIDEVDKITKKAESLNISRDVSGEGVQQALLKMLEGTVSTHIPFHRIHHRRQDSSLGFGAPVRANMRTGGLTNAFITSSLLESVESGDLIAYGLIPEFIGRFPILTSLSALNENQLVQVLTEPKNALGRQYKKLFQMNDKAMAKNTGARGLRSILESILMEAMYEIPDTRTGKEKIDAVVVDEESVRSSNSRCCGAKILYGERALEQYLSQQDGKEPGMTHEKSDGDPEVEPELLASGAANM</sequence>
<dbReference type="GO" id="GO:0005759">
    <property type="term" value="C:mitochondrial matrix"/>
    <property type="evidence" value="ECO:0007669"/>
    <property type="project" value="TreeGrafter"/>
</dbReference>
<dbReference type="GO" id="GO:0005524">
    <property type="term" value="F:ATP binding"/>
    <property type="evidence" value="ECO:0007669"/>
    <property type="project" value="UniProtKB-KW"/>
</dbReference>
<evidence type="ECO:0000256" key="1">
    <source>
        <dbReference type="ARBA" id="ARBA00022741"/>
    </source>
</evidence>
<keyword evidence="7" id="KW-1185">Reference proteome</keyword>
<dbReference type="SMART" id="SM00382">
    <property type="entry name" value="AAA"/>
    <property type="match status" value="1"/>
</dbReference>
<reference evidence="6" key="2">
    <citation type="journal article" date="2022" name="Hortic Res">
        <title>The genome of Dioscorea zingiberensis sheds light on the biosynthesis, origin and evolution of the medicinally important diosgenin saponins.</title>
        <authorList>
            <person name="Li Y."/>
            <person name="Tan C."/>
            <person name="Li Z."/>
            <person name="Guo J."/>
            <person name="Li S."/>
            <person name="Chen X."/>
            <person name="Wang C."/>
            <person name="Dai X."/>
            <person name="Yang H."/>
            <person name="Song W."/>
            <person name="Hou L."/>
            <person name="Xu J."/>
            <person name="Tong Z."/>
            <person name="Xu A."/>
            <person name="Yuan X."/>
            <person name="Wang W."/>
            <person name="Yang Q."/>
            <person name="Chen L."/>
            <person name="Sun Z."/>
            <person name="Wang K."/>
            <person name="Pan B."/>
            <person name="Chen J."/>
            <person name="Bao Y."/>
            <person name="Liu F."/>
            <person name="Qi X."/>
            <person name="Gang D.R."/>
            <person name="Wen J."/>
            <person name="Li J."/>
        </authorList>
    </citation>
    <scope>NUCLEOTIDE SEQUENCE</scope>
    <source>
        <strain evidence="6">Dzin_1.0</strain>
    </source>
</reference>
<reference evidence="6" key="1">
    <citation type="submission" date="2021-03" db="EMBL/GenBank/DDBJ databases">
        <authorList>
            <person name="Li Z."/>
            <person name="Yang C."/>
        </authorList>
    </citation>
    <scope>NUCLEOTIDE SEQUENCE</scope>
    <source>
        <strain evidence="6">Dzin_1.0</strain>
        <tissue evidence="6">Leaf</tissue>
    </source>
</reference>
<dbReference type="SUPFAM" id="SSF52540">
    <property type="entry name" value="P-loop containing nucleoside triphosphate hydrolases"/>
    <property type="match status" value="1"/>
</dbReference>
<dbReference type="EMBL" id="JAGGNH010000001">
    <property type="protein sequence ID" value="KAJ0986122.1"/>
    <property type="molecule type" value="Genomic_DNA"/>
</dbReference>
<dbReference type="InterPro" id="IPR027417">
    <property type="entry name" value="P-loop_NTPase"/>
</dbReference>
<dbReference type="GO" id="GO:0051603">
    <property type="term" value="P:proteolysis involved in protein catabolic process"/>
    <property type="evidence" value="ECO:0007669"/>
    <property type="project" value="TreeGrafter"/>
</dbReference>
<organism evidence="6 7">
    <name type="scientific">Dioscorea zingiberensis</name>
    <dbReference type="NCBI Taxonomy" id="325984"/>
    <lineage>
        <taxon>Eukaryota</taxon>
        <taxon>Viridiplantae</taxon>
        <taxon>Streptophyta</taxon>
        <taxon>Embryophyta</taxon>
        <taxon>Tracheophyta</taxon>
        <taxon>Spermatophyta</taxon>
        <taxon>Magnoliopsida</taxon>
        <taxon>Liliopsida</taxon>
        <taxon>Dioscoreales</taxon>
        <taxon>Dioscoreaceae</taxon>
        <taxon>Dioscorea</taxon>
    </lineage>
</organism>
<dbReference type="InterPro" id="IPR003593">
    <property type="entry name" value="AAA+_ATPase"/>
</dbReference>
<dbReference type="Pfam" id="PF07724">
    <property type="entry name" value="AAA_2"/>
    <property type="match status" value="1"/>
</dbReference>
<evidence type="ECO:0000256" key="3">
    <source>
        <dbReference type="SAM" id="MobiDB-lite"/>
    </source>
</evidence>
<gene>
    <name evidence="6" type="ORF">J5N97_004478</name>
</gene>
<keyword evidence="1" id="KW-0547">Nucleotide-binding</keyword>
<feature type="domain" description="AAA+ ATPase" evidence="4">
    <location>
        <begin position="196"/>
        <end position="313"/>
    </location>
</feature>
<dbReference type="GO" id="GO:0016887">
    <property type="term" value="F:ATP hydrolysis activity"/>
    <property type="evidence" value="ECO:0007669"/>
    <property type="project" value="InterPro"/>
</dbReference>
<evidence type="ECO:0000259" key="5">
    <source>
        <dbReference type="SMART" id="SM01086"/>
    </source>
</evidence>
<evidence type="ECO:0000313" key="6">
    <source>
        <dbReference type="EMBL" id="KAJ0986122.1"/>
    </source>
</evidence>
<keyword evidence="2" id="KW-0067">ATP-binding</keyword>
<dbReference type="InterPro" id="IPR050052">
    <property type="entry name" value="ATP-dep_Clp_protease_ClpX"/>
</dbReference>
<dbReference type="InterPro" id="IPR003959">
    <property type="entry name" value="ATPase_AAA_core"/>
</dbReference>
<protein>
    <recommendedName>
        <fullName evidence="8">CLP protease regulatory subunit CLPX1, mitochondrial</fullName>
    </recommendedName>
</protein>
<proteinExistence type="predicted"/>
<comment type="caution">
    <text evidence="6">The sequence shown here is derived from an EMBL/GenBank/DDBJ whole genome shotgun (WGS) entry which is preliminary data.</text>
</comment>
<dbReference type="SMART" id="SM01086">
    <property type="entry name" value="ClpB_D2-small"/>
    <property type="match status" value="1"/>
</dbReference>
<feature type="domain" description="Clp ATPase C-terminal" evidence="5">
    <location>
        <begin position="376"/>
        <end position="451"/>
    </location>
</feature>
<dbReference type="Gene3D" id="1.10.8.60">
    <property type="match status" value="2"/>
</dbReference>
<dbReference type="AlphaFoldDB" id="A0A9D5D7Y4"/>
<evidence type="ECO:0008006" key="8">
    <source>
        <dbReference type="Google" id="ProtNLM"/>
    </source>
</evidence>